<dbReference type="EMBL" id="CM043799">
    <property type="protein sequence ID" value="KAI4804817.1"/>
    <property type="molecule type" value="Genomic_DNA"/>
</dbReference>
<proteinExistence type="predicted"/>
<organism evidence="1 2">
    <name type="scientific">Chaenocephalus aceratus</name>
    <name type="common">Blackfin icefish</name>
    <name type="synonym">Chaenichthys aceratus</name>
    <dbReference type="NCBI Taxonomy" id="36190"/>
    <lineage>
        <taxon>Eukaryota</taxon>
        <taxon>Metazoa</taxon>
        <taxon>Chordata</taxon>
        <taxon>Craniata</taxon>
        <taxon>Vertebrata</taxon>
        <taxon>Euteleostomi</taxon>
        <taxon>Actinopterygii</taxon>
        <taxon>Neopterygii</taxon>
        <taxon>Teleostei</taxon>
        <taxon>Neoteleostei</taxon>
        <taxon>Acanthomorphata</taxon>
        <taxon>Eupercaria</taxon>
        <taxon>Perciformes</taxon>
        <taxon>Notothenioidei</taxon>
        <taxon>Channichthyidae</taxon>
        <taxon>Chaenocephalus</taxon>
    </lineage>
</organism>
<sequence length="60" mass="6428">EVPCQWELLSVPGPVGALWPVNSCRGEGQQPLKMAVLLPGSFDPTRPKATGLPTYSPKKP</sequence>
<evidence type="ECO:0000313" key="1">
    <source>
        <dbReference type="EMBL" id="KAI4804817.1"/>
    </source>
</evidence>
<accession>A0ACB9VWZ9</accession>
<evidence type="ECO:0000313" key="2">
    <source>
        <dbReference type="Proteomes" id="UP001057452"/>
    </source>
</evidence>
<reference evidence="1" key="1">
    <citation type="submission" date="2022-05" db="EMBL/GenBank/DDBJ databases">
        <title>Chromosome-level genome of Chaenocephalus aceratus.</title>
        <authorList>
            <person name="Park H."/>
        </authorList>
    </citation>
    <scope>NUCLEOTIDE SEQUENCE</scope>
    <source>
        <strain evidence="1">KU_202001</strain>
    </source>
</reference>
<comment type="caution">
    <text evidence="1">The sequence shown here is derived from an EMBL/GenBank/DDBJ whole genome shotgun (WGS) entry which is preliminary data.</text>
</comment>
<feature type="non-terminal residue" evidence="1">
    <location>
        <position position="1"/>
    </location>
</feature>
<protein>
    <submittedName>
        <fullName evidence="1">Uncharacterized protein</fullName>
    </submittedName>
</protein>
<feature type="non-terminal residue" evidence="1">
    <location>
        <position position="60"/>
    </location>
</feature>
<name>A0ACB9VWZ9_CHAAC</name>
<keyword evidence="2" id="KW-1185">Reference proteome</keyword>
<dbReference type="Proteomes" id="UP001057452">
    <property type="component" value="Chromosome 15"/>
</dbReference>
<gene>
    <name evidence="1" type="ORF">KUCAC02_026430</name>
</gene>